<dbReference type="InterPro" id="IPR054710">
    <property type="entry name" value="Tri101-like_N"/>
</dbReference>
<evidence type="ECO:0000256" key="2">
    <source>
        <dbReference type="SAM" id="MobiDB-lite"/>
    </source>
</evidence>
<dbReference type="Gene3D" id="3.30.559.10">
    <property type="entry name" value="Chloramphenicol acetyltransferase-like domain"/>
    <property type="match status" value="2"/>
</dbReference>
<feature type="compositionally biased region" description="Polar residues" evidence="2">
    <location>
        <begin position="96"/>
        <end position="106"/>
    </location>
</feature>
<dbReference type="EMBL" id="JAADJF010000233">
    <property type="protein sequence ID" value="KAF4432641.1"/>
    <property type="molecule type" value="Genomic_DNA"/>
</dbReference>
<protein>
    <submittedName>
        <fullName evidence="4">Trichothecene 3-O-acetyltransferase</fullName>
    </submittedName>
</protein>
<evidence type="ECO:0000256" key="1">
    <source>
        <dbReference type="ARBA" id="ARBA00022679"/>
    </source>
</evidence>
<feature type="region of interest" description="Disordered" evidence="2">
    <location>
        <begin position="96"/>
        <end position="150"/>
    </location>
</feature>
<accession>A0A8H4JL87</accession>
<dbReference type="Proteomes" id="UP000536711">
    <property type="component" value="Unassembled WGS sequence"/>
</dbReference>
<keyword evidence="5" id="KW-1185">Reference proteome</keyword>
<feature type="region of interest" description="Disordered" evidence="2">
    <location>
        <begin position="1036"/>
        <end position="1058"/>
    </location>
</feature>
<feature type="region of interest" description="Disordered" evidence="2">
    <location>
        <begin position="272"/>
        <end position="310"/>
    </location>
</feature>
<name>A0A8H4JL87_9HYPO</name>
<dbReference type="InterPro" id="IPR051283">
    <property type="entry name" value="Sec_Metabolite_Acyltrans"/>
</dbReference>
<keyword evidence="1 4" id="KW-0808">Transferase</keyword>
<evidence type="ECO:0000259" key="3">
    <source>
        <dbReference type="Pfam" id="PF22664"/>
    </source>
</evidence>
<organism evidence="4 5">
    <name type="scientific">Fusarium acutatum</name>
    <dbReference type="NCBI Taxonomy" id="78861"/>
    <lineage>
        <taxon>Eukaryota</taxon>
        <taxon>Fungi</taxon>
        <taxon>Dikarya</taxon>
        <taxon>Ascomycota</taxon>
        <taxon>Pezizomycotina</taxon>
        <taxon>Sordariomycetes</taxon>
        <taxon>Hypocreomycetidae</taxon>
        <taxon>Hypocreales</taxon>
        <taxon>Nectriaceae</taxon>
        <taxon>Fusarium</taxon>
        <taxon>Fusarium fujikuroi species complex</taxon>
    </lineage>
</organism>
<comment type="caution">
    <text evidence="4">The sequence shown here is derived from an EMBL/GenBank/DDBJ whole genome shotgun (WGS) entry which is preliminary data.</text>
</comment>
<dbReference type="Pfam" id="PF22664">
    <property type="entry name" value="TRI-like_N"/>
    <property type="match status" value="1"/>
</dbReference>
<feature type="region of interest" description="Disordered" evidence="2">
    <location>
        <begin position="229"/>
        <end position="248"/>
    </location>
</feature>
<dbReference type="GO" id="GO:0016740">
    <property type="term" value="F:transferase activity"/>
    <property type="evidence" value="ECO:0007669"/>
    <property type="project" value="UniProtKB-KW"/>
</dbReference>
<evidence type="ECO:0000313" key="4">
    <source>
        <dbReference type="EMBL" id="KAF4432641.1"/>
    </source>
</evidence>
<proteinExistence type="predicted"/>
<gene>
    <name evidence="4" type="ORF">FACUT_8329</name>
</gene>
<sequence>MAERDSWYDDLMQPPEATVEDLETYPTAFHDLESISSNRTHGPGVIAPLDPTASEFIPSRLTVLQDPALPSIEPPSVPSTYPIASTIASTEITAQTTIPSEQPNESNKNREANSPVLTPPSPLRKADEDHDDQASITSVGSATYTPQQRKDAIERFSRAMRRKLNYSMLPLMVGDVSRPLIVSKFRKAIKDFTQAVNVDESIKPQIQGVKMIRRLRSEIAIELHDSLMGSAQEQEKEEGALNDGALGDGAPLGLAEKMQSWLPETDVAASPDHVAADGLPSYNQPPSEAWSDDRSSVSFGEGSEDETEVGFKLGGAPSIYGQSVDPLAVLQALTNQPAFDQLIYAVEDCIQQYHGDKMHLIRQKTSLSLRRYYPQREGENTILGALFNVDWDLKSFLVENYQQGIHQKLGKIIAITGTVETARLCSVSQYMKWSWLHESPQLLRALEQAMLKSIPASKTWASLLSDISTKNKITIDPSLRTINVSGTERFIIKIAQQISWLAAAFQEKKNSLTYAYVGFSEATQPASDLGVPTFNIEVQLQVLPENEKSKICWNSIIGPGIIIRGFPLPERKHSERGLEASIRVMAQLLDLHKAVTFKGGYVFKGRYTALIPVQTFQNSIQWHVVDVYPRKLEWTDIDALCPIRLIRYAKAGFFLDTRSFIGWCPTVLETLATSDYEYDLVCYSQASVPHRWAQVDKLQVGFSQWGTVTAEVTVGKKDGYFCQRQDDYDALLDDAKNTHIILYDTAQRRATQTNAEDLILHVLHHQRNKKSKDTHPDTSYQGQDLDFAHPDRRVISTREVMLRNAEKVFCHRRPFSSSELKPCLFKHEFKSLYATIDGLWAQDYVNPKSHAMKLSLSLRPSISGWEYMDLVEPRRWMPPKSTNLKNKCGRWNEYTRDIKALIFFGSGFGDILSAASPPNFCPALTSVPKGHFCLGIRVGTLERLFTVQGCLADQTRLTASGLALSGSNELFKVNDQTPGQRCGPRRLVQFIKPRLTRGEHTSLPLEINGAVIIGDFEDSVLHKNCVPEGSHTFSADPPLDNLYKNNHQTQPSPLTNSSLKMTAQNTTNMDGLDIELDIIGQQPFMVKIYTQISFCFPVTDPSTHPAITATFKQGLQRLSQNFPWVAGQVKDDGNGVFKIKPFEATPRLVVKDLRDDPSAPTMKGLRKADFPMSMFDENKIAPKKTLPIGPDYSPDDPSPVLLFQLNFIEGGLIFTVNGQHGCMDMTGQDELIRLLSKACRGDAFSEQEISTMNLDRKTIVPPLQNYELGPELDHQIIKPPQNTEAPPTPPKASWAFFSFGPQALSELKDKATQTLDAGIKFVSTDDALSAFIWQSVSRARLARLDDSTSTQFCRAVDVRTQLDVPKNYPGILQNMTYSVSKLSQIANEPLGIVASRLRSELGRDDLRRRTQALVTYLHDQTNRPNVSVTADANPSTDIMLSSWAKLKCWEYDFGLGLGKPESVRRPLFEPFESLMYLMPKRLDGEITAAISLRDEDMELLKQDEEWKNYGKFIG</sequence>
<dbReference type="InterPro" id="IPR023213">
    <property type="entry name" value="CAT-like_dom_sf"/>
</dbReference>
<dbReference type="OrthoDB" id="1862401at2759"/>
<dbReference type="PANTHER" id="PTHR31896:SF64">
    <property type="entry name" value="TRICHOTHECENE 3-O-ACETYLTRANSFERASE"/>
    <property type="match status" value="1"/>
</dbReference>
<feature type="compositionally biased region" description="Polar residues" evidence="2">
    <location>
        <begin position="1043"/>
        <end position="1058"/>
    </location>
</feature>
<feature type="compositionally biased region" description="Polar residues" evidence="2">
    <location>
        <begin position="134"/>
        <end position="147"/>
    </location>
</feature>
<evidence type="ECO:0000313" key="5">
    <source>
        <dbReference type="Proteomes" id="UP000536711"/>
    </source>
</evidence>
<dbReference type="PANTHER" id="PTHR31896">
    <property type="entry name" value="FAMILY REGULATORY PROTEIN, PUTATIVE (AFU_ORTHOLOGUE AFUA_3G14730)-RELATED"/>
    <property type="match status" value="1"/>
</dbReference>
<feature type="domain" description="Trichothecene 3-O-acetyltransferase-like N-terminal" evidence="3">
    <location>
        <begin position="1088"/>
        <end position="1239"/>
    </location>
</feature>
<reference evidence="4 5" key="1">
    <citation type="submission" date="2020-01" db="EMBL/GenBank/DDBJ databases">
        <title>Identification and distribution of gene clusters putatively required for synthesis of sphingolipid metabolism inhibitors in phylogenetically diverse species of the filamentous fungus Fusarium.</title>
        <authorList>
            <person name="Kim H.-S."/>
            <person name="Busman M."/>
            <person name="Brown D.W."/>
            <person name="Divon H."/>
            <person name="Uhlig S."/>
            <person name="Proctor R.H."/>
        </authorList>
    </citation>
    <scope>NUCLEOTIDE SEQUENCE [LARGE SCALE GENOMIC DNA]</scope>
    <source>
        <strain evidence="4 5">NRRL 13308</strain>
    </source>
</reference>